<comment type="caution">
    <text evidence="7">The sequence shown here is derived from an EMBL/GenBank/DDBJ whole genome shotgun (WGS) entry which is preliminary data.</text>
</comment>
<dbReference type="InterPro" id="IPR011527">
    <property type="entry name" value="ABC1_TM_dom"/>
</dbReference>
<dbReference type="Pfam" id="PF00664">
    <property type="entry name" value="ABC_membrane"/>
    <property type="match status" value="1"/>
</dbReference>
<feature type="transmembrane region" description="Helical" evidence="5">
    <location>
        <begin position="79"/>
        <end position="99"/>
    </location>
</feature>
<keyword evidence="4 5" id="KW-0472">Membrane</keyword>
<evidence type="ECO:0000313" key="7">
    <source>
        <dbReference type="EMBL" id="KAI5065932.1"/>
    </source>
</evidence>
<dbReference type="GO" id="GO:0140359">
    <property type="term" value="F:ABC-type transporter activity"/>
    <property type="evidence" value="ECO:0007669"/>
    <property type="project" value="InterPro"/>
</dbReference>
<dbReference type="InterPro" id="IPR039421">
    <property type="entry name" value="Type_1_exporter"/>
</dbReference>
<gene>
    <name evidence="7" type="ORF">GOP47_0018556</name>
</gene>
<evidence type="ECO:0000259" key="6">
    <source>
        <dbReference type="PROSITE" id="PS50929"/>
    </source>
</evidence>
<protein>
    <recommendedName>
        <fullName evidence="6">ABC transmembrane type-1 domain-containing protein</fullName>
    </recommendedName>
</protein>
<dbReference type="SUPFAM" id="SSF90123">
    <property type="entry name" value="ABC transporter transmembrane region"/>
    <property type="match status" value="1"/>
</dbReference>
<dbReference type="InterPro" id="IPR036640">
    <property type="entry name" value="ABC1_TM_sf"/>
</dbReference>
<evidence type="ECO:0000313" key="8">
    <source>
        <dbReference type="Proteomes" id="UP000886520"/>
    </source>
</evidence>
<dbReference type="GO" id="GO:0005886">
    <property type="term" value="C:plasma membrane"/>
    <property type="evidence" value="ECO:0007669"/>
    <property type="project" value="TreeGrafter"/>
</dbReference>
<dbReference type="OrthoDB" id="6500128at2759"/>
<evidence type="ECO:0000256" key="2">
    <source>
        <dbReference type="ARBA" id="ARBA00022692"/>
    </source>
</evidence>
<keyword evidence="2 5" id="KW-0812">Transmembrane</keyword>
<keyword evidence="3 5" id="KW-1133">Transmembrane helix</keyword>
<evidence type="ECO:0000256" key="4">
    <source>
        <dbReference type="ARBA" id="ARBA00023136"/>
    </source>
</evidence>
<dbReference type="PANTHER" id="PTHR24222:SF76">
    <property type="entry name" value="MYCOBACTIN IMPORT ATP-BINDING_PERMEASE PROTEIN IRTB"/>
    <property type="match status" value="1"/>
</dbReference>
<sequence>MQTGQRQTSKMRLKYLEAILSQEVGFFDMDARTGTLVDSIAKDTVLVQDAVSEKAGNFLQYVGTFVGGFGVGFSLQWKLCLVLVALVPAIAFSGGLYAYTLTRLTN</sequence>
<name>A0A9D4Z9R3_ADICA</name>
<dbReference type="GO" id="GO:0005524">
    <property type="term" value="F:ATP binding"/>
    <property type="evidence" value="ECO:0007669"/>
    <property type="project" value="InterPro"/>
</dbReference>
<dbReference type="PANTHER" id="PTHR24222">
    <property type="entry name" value="ABC TRANSPORTER B FAMILY"/>
    <property type="match status" value="1"/>
</dbReference>
<dbReference type="PROSITE" id="PS50929">
    <property type="entry name" value="ABC_TM1F"/>
    <property type="match status" value="1"/>
</dbReference>
<dbReference type="Proteomes" id="UP000886520">
    <property type="component" value="Chromosome 18"/>
</dbReference>
<keyword evidence="8" id="KW-1185">Reference proteome</keyword>
<dbReference type="EMBL" id="JABFUD020000018">
    <property type="protein sequence ID" value="KAI5065932.1"/>
    <property type="molecule type" value="Genomic_DNA"/>
</dbReference>
<feature type="domain" description="ABC transmembrane type-1" evidence="6">
    <location>
        <begin position="1"/>
        <end position="106"/>
    </location>
</feature>
<proteinExistence type="predicted"/>
<organism evidence="7 8">
    <name type="scientific">Adiantum capillus-veneris</name>
    <name type="common">Maidenhair fern</name>
    <dbReference type="NCBI Taxonomy" id="13818"/>
    <lineage>
        <taxon>Eukaryota</taxon>
        <taxon>Viridiplantae</taxon>
        <taxon>Streptophyta</taxon>
        <taxon>Embryophyta</taxon>
        <taxon>Tracheophyta</taxon>
        <taxon>Polypodiopsida</taxon>
        <taxon>Polypodiidae</taxon>
        <taxon>Polypodiales</taxon>
        <taxon>Pteridineae</taxon>
        <taxon>Pteridaceae</taxon>
        <taxon>Vittarioideae</taxon>
        <taxon>Adiantum</taxon>
    </lineage>
</organism>
<evidence type="ECO:0000256" key="1">
    <source>
        <dbReference type="ARBA" id="ARBA00004141"/>
    </source>
</evidence>
<dbReference type="Gene3D" id="1.20.1560.10">
    <property type="entry name" value="ABC transporter type 1, transmembrane domain"/>
    <property type="match status" value="1"/>
</dbReference>
<evidence type="ECO:0000256" key="3">
    <source>
        <dbReference type="ARBA" id="ARBA00022989"/>
    </source>
</evidence>
<reference evidence="7" key="1">
    <citation type="submission" date="2021-01" db="EMBL/GenBank/DDBJ databases">
        <title>Adiantum capillus-veneris genome.</title>
        <authorList>
            <person name="Fang Y."/>
            <person name="Liao Q."/>
        </authorList>
    </citation>
    <scope>NUCLEOTIDE SEQUENCE</scope>
    <source>
        <strain evidence="7">H3</strain>
        <tissue evidence="7">Leaf</tissue>
    </source>
</reference>
<comment type="subcellular location">
    <subcellularLocation>
        <location evidence="1">Membrane</location>
        <topology evidence="1">Multi-pass membrane protein</topology>
    </subcellularLocation>
</comment>
<dbReference type="AlphaFoldDB" id="A0A9D4Z9R3"/>
<accession>A0A9D4Z9R3</accession>
<evidence type="ECO:0000256" key="5">
    <source>
        <dbReference type="SAM" id="Phobius"/>
    </source>
</evidence>